<dbReference type="Proteomes" id="UP001060215">
    <property type="component" value="Chromosome 15"/>
</dbReference>
<gene>
    <name evidence="1" type="ORF">LOK49_LG14G00669</name>
</gene>
<protein>
    <submittedName>
        <fullName evidence="1">Uncharacterized protein</fullName>
    </submittedName>
</protein>
<reference evidence="1 2" key="1">
    <citation type="journal article" date="2022" name="Plant J.">
        <title>Chromosome-level genome of Camellia lanceoleosa provides a valuable resource for understanding genome evolution and self-incompatibility.</title>
        <authorList>
            <person name="Gong W."/>
            <person name="Xiao S."/>
            <person name="Wang L."/>
            <person name="Liao Z."/>
            <person name="Chang Y."/>
            <person name="Mo W."/>
            <person name="Hu G."/>
            <person name="Li W."/>
            <person name="Zhao G."/>
            <person name="Zhu H."/>
            <person name="Hu X."/>
            <person name="Ji K."/>
            <person name="Xiang X."/>
            <person name="Song Q."/>
            <person name="Yuan D."/>
            <person name="Jin S."/>
            <person name="Zhang L."/>
        </authorList>
    </citation>
    <scope>NUCLEOTIDE SEQUENCE [LARGE SCALE GENOMIC DNA]</scope>
    <source>
        <strain evidence="1">SQ_2022a</strain>
    </source>
</reference>
<keyword evidence="2" id="KW-1185">Reference proteome</keyword>
<proteinExistence type="predicted"/>
<accession>A0ACC0FDC3</accession>
<evidence type="ECO:0000313" key="1">
    <source>
        <dbReference type="EMBL" id="KAI7986102.1"/>
    </source>
</evidence>
<sequence length="92" mass="10444">MEVTLLRLLVVLLCLSHLTYLNAVPITRTRNLMLESQGYGVSENTHLANTEERMEEERIGRRMDVEVNDYPGSGANNRHTPFPRLGRGCVDC</sequence>
<comment type="caution">
    <text evidence="1">The sequence shown here is derived from an EMBL/GenBank/DDBJ whole genome shotgun (WGS) entry which is preliminary data.</text>
</comment>
<organism evidence="1 2">
    <name type="scientific">Camellia lanceoleosa</name>
    <dbReference type="NCBI Taxonomy" id="1840588"/>
    <lineage>
        <taxon>Eukaryota</taxon>
        <taxon>Viridiplantae</taxon>
        <taxon>Streptophyta</taxon>
        <taxon>Embryophyta</taxon>
        <taxon>Tracheophyta</taxon>
        <taxon>Spermatophyta</taxon>
        <taxon>Magnoliopsida</taxon>
        <taxon>eudicotyledons</taxon>
        <taxon>Gunneridae</taxon>
        <taxon>Pentapetalae</taxon>
        <taxon>asterids</taxon>
        <taxon>Ericales</taxon>
        <taxon>Theaceae</taxon>
        <taxon>Camellia</taxon>
    </lineage>
</organism>
<evidence type="ECO:0000313" key="2">
    <source>
        <dbReference type="Proteomes" id="UP001060215"/>
    </source>
</evidence>
<dbReference type="EMBL" id="CM045772">
    <property type="protein sequence ID" value="KAI7986102.1"/>
    <property type="molecule type" value="Genomic_DNA"/>
</dbReference>
<name>A0ACC0FDC3_9ERIC</name>